<dbReference type="Gene3D" id="3.40.50.880">
    <property type="match status" value="1"/>
</dbReference>
<evidence type="ECO:0000259" key="4">
    <source>
        <dbReference type="Pfam" id="PF01965"/>
    </source>
</evidence>
<dbReference type="Proteomes" id="UP000095751">
    <property type="component" value="Unassembled WGS sequence"/>
</dbReference>
<dbReference type="SUPFAM" id="SSF52317">
    <property type="entry name" value="Class I glutamine amidotransferase-like"/>
    <property type="match status" value="1"/>
</dbReference>
<dbReference type="AlphaFoldDB" id="A0A1E7FAW0"/>
<feature type="domain" description="DJ-1/PfpI" evidence="4">
    <location>
        <begin position="28"/>
        <end position="225"/>
    </location>
</feature>
<dbReference type="KEGG" id="fcy:FRACYDRAFT_269315"/>
<dbReference type="GO" id="GO:0019172">
    <property type="term" value="F:glyoxalase III activity"/>
    <property type="evidence" value="ECO:0007669"/>
    <property type="project" value="TreeGrafter"/>
</dbReference>
<reference evidence="5 6" key="1">
    <citation type="submission" date="2016-09" db="EMBL/GenBank/DDBJ databases">
        <title>Extensive genetic diversity and differential bi-allelic expression allows diatom success in the polar Southern Ocean.</title>
        <authorList>
            <consortium name="DOE Joint Genome Institute"/>
            <person name="Mock T."/>
            <person name="Otillar R.P."/>
            <person name="Strauss J."/>
            <person name="Dupont C."/>
            <person name="Frickenhaus S."/>
            <person name="Maumus F."/>
            <person name="Mcmullan M."/>
            <person name="Sanges R."/>
            <person name="Schmutz J."/>
            <person name="Toseland A."/>
            <person name="Valas R."/>
            <person name="Veluchamy A."/>
            <person name="Ward B.J."/>
            <person name="Allen A."/>
            <person name="Barry K."/>
            <person name="Falciatore A."/>
            <person name="Ferrante M."/>
            <person name="Fortunato A.E."/>
            <person name="Gloeckner G."/>
            <person name="Gruber A."/>
            <person name="Hipkin R."/>
            <person name="Janech M."/>
            <person name="Kroth P."/>
            <person name="Leese F."/>
            <person name="Lindquist E."/>
            <person name="Lyon B.R."/>
            <person name="Martin J."/>
            <person name="Mayer C."/>
            <person name="Parker M."/>
            <person name="Quesneville H."/>
            <person name="Raymond J."/>
            <person name="Uhlig C."/>
            <person name="Valentin K.U."/>
            <person name="Worden A.Z."/>
            <person name="Armbrust E.V."/>
            <person name="Bowler C."/>
            <person name="Green B."/>
            <person name="Moulton V."/>
            <person name="Van Oosterhout C."/>
            <person name="Grigoriev I."/>
        </authorList>
    </citation>
    <scope>NUCLEOTIDE SEQUENCE [LARGE SCALE GENOMIC DNA]</scope>
    <source>
        <strain evidence="5 6">CCMP1102</strain>
    </source>
</reference>
<dbReference type="Pfam" id="PF01965">
    <property type="entry name" value="DJ-1_PfpI"/>
    <property type="match status" value="1"/>
</dbReference>
<gene>
    <name evidence="5" type="ORF">FRACYDRAFT_269315</name>
</gene>
<evidence type="ECO:0000256" key="3">
    <source>
        <dbReference type="ARBA" id="ARBA00038493"/>
    </source>
</evidence>
<dbReference type="InParanoid" id="A0A1E7FAW0"/>
<dbReference type="InterPro" id="IPR029062">
    <property type="entry name" value="Class_I_gatase-like"/>
</dbReference>
<comment type="similarity">
    <text evidence="3">Belongs to the peptidase C56 family. HSP31-like subfamily.</text>
</comment>
<dbReference type="InterPro" id="IPR002818">
    <property type="entry name" value="DJ-1/PfpI"/>
</dbReference>
<dbReference type="EMBL" id="KV784359">
    <property type="protein sequence ID" value="OEU15320.1"/>
    <property type="molecule type" value="Genomic_DNA"/>
</dbReference>
<name>A0A1E7FAW0_9STRA</name>
<dbReference type="OrthoDB" id="543156at2759"/>
<dbReference type="PANTHER" id="PTHR48094:SF11">
    <property type="entry name" value="GLUTATHIONE-INDEPENDENT GLYOXALASE HSP31-RELATED"/>
    <property type="match status" value="1"/>
</dbReference>
<dbReference type="PANTHER" id="PTHR48094">
    <property type="entry name" value="PROTEIN/NUCLEIC ACID DEGLYCASE DJ-1-RELATED"/>
    <property type="match status" value="1"/>
</dbReference>
<dbReference type="GO" id="GO:0005737">
    <property type="term" value="C:cytoplasm"/>
    <property type="evidence" value="ECO:0007669"/>
    <property type="project" value="TreeGrafter"/>
</dbReference>
<sequence length="228" mass="24437">MAKILFLITSASSFGKSNEFSSGLWLEELAAPYFIFKKAGCEITFASPAGGPIPIDANSLRGPMLTDESKEFLYDADAMDMFSHTKKLENVTSVDYDALYIPGGHGCCNDFVGNDSVKKAIESMYSASKTVAIVCHGPIALVECFKADGTTPLVQGLTVTGFSDSEEAAVGHTDHVPYLIETKFKEQGATYEKADDWTSHVCVDGNLVTGQNPQSSKAAAQKVLELLA</sequence>
<organism evidence="5 6">
    <name type="scientific">Fragilariopsis cylindrus CCMP1102</name>
    <dbReference type="NCBI Taxonomy" id="635003"/>
    <lineage>
        <taxon>Eukaryota</taxon>
        <taxon>Sar</taxon>
        <taxon>Stramenopiles</taxon>
        <taxon>Ochrophyta</taxon>
        <taxon>Bacillariophyta</taxon>
        <taxon>Bacillariophyceae</taxon>
        <taxon>Bacillariophycidae</taxon>
        <taxon>Bacillariales</taxon>
        <taxon>Bacillariaceae</taxon>
        <taxon>Fragilariopsis</taxon>
    </lineage>
</organism>
<evidence type="ECO:0000256" key="2">
    <source>
        <dbReference type="ARBA" id="ARBA00023239"/>
    </source>
</evidence>
<protein>
    <submittedName>
        <fullName evidence="5">ThiJ/PfpI domain-containing protein</fullName>
    </submittedName>
</protein>
<accession>A0A1E7FAW0</accession>
<evidence type="ECO:0000256" key="1">
    <source>
        <dbReference type="ARBA" id="ARBA00023016"/>
    </source>
</evidence>
<dbReference type="CDD" id="cd03141">
    <property type="entry name" value="GATase1_Hsp31_like"/>
    <property type="match status" value="1"/>
</dbReference>
<evidence type="ECO:0000313" key="6">
    <source>
        <dbReference type="Proteomes" id="UP000095751"/>
    </source>
</evidence>
<keyword evidence="1" id="KW-0346">Stress response</keyword>
<proteinExistence type="inferred from homology"/>
<keyword evidence="2" id="KW-0456">Lyase</keyword>
<dbReference type="InterPro" id="IPR050325">
    <property type="entry name" value="Prot/Nucl_acid_deglycase"/>
</dbReference>
<evidence type="ECO:0000313" key="5">
    <source>
        <dbReference type="EMBL" id="OEU15320.1"/>
    </source>
</evidence>
<keyword evidence="6" id="KW-1185">Reference proteome</keyword>
<dbReference type="GO" id="GO:0019243">
    <property type="term" value="P:methylglyoxal catabolic process to D-lactate via S-lactoyl-glutathione"/>
    <property type="evidence" value="ECO:0007669"/>
    <property type="project" value="TreeGrafter"/>
</dbReference>